<name>K0RTM4_THAOC</name>
<dbReference type="AlphaFoldDB" id="K0RTM4"/>
<accession>K0RTM4</accession>
<evidence type="ECO:0000313" key="3">
    <source>
        <dbReference type="Proteomes" id="UP000266841"/>
    </source>
</evidence>
<dbReference type="Proteomes" id="UP000266841">
    <property type="component" value="Unassembled WGS sequence"/>
</dbReference>
<evidence type="ECO:0000256" key="1">
    <source>
        <dbReference type="SAM" id="MobiDB-lite"/>
    </source>
</evidence>
<proteinExistence type="predicted"/>
<feature type="region of interest" description="Disordered" evidence="1">
    <location>
        <begin position="1"/>
        <end position="26"/>
    </location>
</feature>
<organism evidence="2 3">
    <name type="scientific">Thalassiosira oceanica</name>
    <name type="common">Marine diatom</name>
    <dbReference type="NCBI Taxonomy" id="159749"/>
    <lineage>
        <taxon>Eukaryota</taxon>
        <taxon>Sar</taxon>
        <taxon>Stramenopiles</taxon>
        <taxon>Ochrophyta</taxon>
        <taxon>Bacillariophyta</taxon>
        <taxon>Coscinodiscophyceae</taxon>
        <taxon>Thalassiosirophycidae</taxon>
        <taxon>Thalassiosirales</taxon>
        <taxon>Thalassiosiraceae</taxon>
        <taxon>Thalassiosira</taxon>
    </lineage>
</organism>
<dbReference type="EMBL" id="AGNL01040224">
    <property type="protein sequence ID" value="EJK52221.1"/>
    <property type="molecule type" value="Genomic_DNA"/>
</dbReference>
<comment type="caution">
    <text evidence="2">The sequence shown here is derived from an EMBL/GenBank/DDBJ whole genome shotgun (WGS) entry which is preliminary data.</text>
</comment>
<sequence length="217" mass="24021">GHRPGGQPKEDRGTTCVAPPRGGNVEIGKTKSENLIDRPVGAKGLLETSPEGLRSMCKARLPHRGHRFEFPRAGTTAITTWCNHNSDNNEVVYSTTETAHTSWTAYLTSRWDSPARPSFRTRTAFAAAATPVRRARKPAFTEGAAAASQSTHGWHREDDPGWPYSAHDDAPWIEHVAAARATLKGFMDTWRTCTHVSDKNAEVEWLYTTVKRRLDSA</sequence>
<keyword evidence="3" id="KW-1185">Reference proteome</keyword>
<evidence type="ECO:0000313" key="2">
    <source>
        <dbReference type="EMBL" id="EJK52221.1"/>
    </source>
</evidence>
<reference evidence="2 3" key="1">
    <citation type="journal article" date="2012" name="Genome Biol.">
        <title>Genome and low-iron response of an oceanic diatom adapted to chronic iron limitation.</title>
        <authorList>
            <person name="Lommer M."/>
            <person name="Specht M."/>
            <person name="Roy A.S."/>
            <person name="Kraemer L."/>
            <person name="Andreson R."/>
            <person name="Gutowska M.A."/>
            <person name="Wolf J."/>
            <person name="Bergner S.V."/>
            <person name="Schilhabel M.B."/>
            <person name="Klostermeier U.C."/>
            <person name="Beiko R.G."/>
            <person name="Rosenstiel P."/>
            <person name="Hippler M."/>
            <person name="Laroche J."/>
        </authorList>
    </citation>
    <scope>NUCLEOTIDE SEQUENCE [LARGE SCALE GENOMIC DNA]</scope>
    <source>
        <strain evidence="2 3">CCMP1005</strain>
    </source>
</reference>
<feature type="region of interest" description="Disordered" evidence="1">
    <location>
        <begin position="136"/>
        <end position="157"/>
    </location>
</feature>
<protein>
    <submittedName>
        <fullName evidence="2">Uncharacterized protein</fullName>
    </submittedName>
</protein>
<gene>
    <name evidence="2" type="ORF">THAOC_28534</name>
</gene>
<feature type="non-terminal residue" evidence="2">
    <location>
        <position position="1"/>
    </location>
</feature>